<proteinExistence type="predicted"/>
<dbReference type="Proteomes" id="UP000653305">
    <property type="component" value="Unassembled WGS sequence"/>
</dbReference>
<dbReference type="AlphaFoldDB" id="A0A830CP94"/>
<evidence type="ECO:0000313" key="1">
    <source>
        <dbReference type="EMBL" id="GFQ00053.1"/>
    </source>
</evidence>
<comment type="caution">
    <text evidence="1">The sequence shown here is derived from an EMBL/GenBank/DDBJ whole genome shotgun (WGS) entry which is preliminary data.</text>
</comment>
<keyword evidence="2" id="KW-1185">Reference proteome</keyword>
<dbReference type="SUPFAM" id="SSF48371">
    <property type="entry name" value="ARM repeat"/>
    <property type="match status" value="1"/>
</dbReference>
<reference evidence="1" key="1">
    <citation type="submission" date="2020-07" db="EMBL/GenBank/DDBJ databases">
        <title>Ethylene signaling mediates host invasion by parasitic plants.</title>
        <authorList>
            <person name="Yoshida S."/>
        </authorList>
    </citation>
    <scope>NUCLEOTIDE SEQUENCE</scope>
    <source>
        <strain evidence="1">Okayama</strain>
    </source>
</reference>
<dbReference type="InterPro" id="IPR011989">
    <property type="entry name" value="ARM-like"/>
</dbReference>
<dbReference type="EMBL" id="BMAC01000605">
    <property type="protein sequence ID" value="GFQ00053.1"/>
    <property type="molecule type" value="Genomic_DNA"/>
</dbReference>
<name>A0A830CP94_9LAMI</name>
<evidence type="ECO:0000313" key="2">
    <source>
        <dbReference type="Proteomes" id="UP000653305"/>
    </source>
</evidence>
<organism evidence="1 2">
    <name type="scientific">Phtheirospermum japonicum</name>
    <dbReference type="NCBI Taxonomy" id="374723"/>
    <lineage>
        <taxon>Eukaryota</taxon>
        <taxon>Viridiplantae</taxon>
        <taxon>Streptophyta</taxon>
        <taxon>Embryophyta</taxon>
        <taxon>Tracheophyta</taxon>
        <taxon>Spermatophyta</taxon>
        <taxon>Magnoliopsida</taxon>
        <taxon>eudicotyledons</taxon>
        <taxon>Gunneridae</taxon>
        <taxon>Pentapetalae</taxon>
        <taxon>asterids</taxon>
        <taxon>lamiids</taxon>
        <taxon>Lamiales</taxon>
        <taxon>Orobanchaceae</taxon>
        <taxon>Orobanchaceae incertae sedis</taxon>
        <taxon>Phtheirospermum</taxon>
    </lineage>
</organism>
<dbReference type="Gene3D" id="1.25.10.10">
    <property type="entry name" value="Leucine-rich Repeat Variant"/>
    <property type="match status" value="1"/>
</dbReference>
<dbReference type="InterPro" id="IPR016024">
    <property type="entry name" value="ARM-type_fold"/>
</dbReference>
<protein>
    <submittedName>
        <fullName evidence="1">Clip-associated protein</fullName>
    </submittedName>
</protein>
<sequence>MAWFWLEVKSVKWNPKNPQIVTPCDCGEPLNPPRWLIREILTAVLEVLDDSDSSIRVLALAMIAEMVKNQKVYMEDSVEIVIEKLIHAIKDSVPKVSDFKLGHRSDKHDSVSRAPLVAPARAPFDSHSGHPCASSSSNISSSNAHLIQVDPIGGRRQSV</sequence>
<dbReference type="OrthoDB" id="46159at2759"/>
<accession>A0A830CP94</accession>
<gene>
    <name evidence="1" type="ORF">PHJA_002149300</name>
</gene>